<keyword evidence="3" id="KW-1185">Reference proteome</keyword>
<evidence type="ECO:0000313" key="3">
    <source>
        <dbReference type="Proteomes" id="UP000821853"/>
    </source>
</evidence>
<dbReference type="PANTHER" id="PTHR10993">
    <property type="entry name" value="OCTANOYLTRANSFERASE"/>
    <property type="match status" value="1"/>
</dbReference>
<evidence type="ECO:0000259" key="1">
    <source>
        <dbReference type="PROSITE" id="PS51733"/>
    </source>
</evidence>
<dbReference type="VEuPathDB" id="VectorBase:HLOH_048572"/>
<dbReference type="InterPro" id="IPR045864">
    <property type="entry name" value="aa-tRNA-synth_II/BPL/LPL"/>
</dbReference>
<name>A0A9J6G4V0_HAELO</name>
<dbReference type="GO" id="GO:0033819">
    <property type="term" value="F:lipoyl(octanoyl) transferase activity"/>
    <property type="evidence" value="ECO:0007669"/>
    <property type="project" value="TreeGrafter"/>
</dbReference>
<dbReference type="GO" id="GO:0009249">
    <property type="term" value="P:protein lipoylation"/>
    <property type="evidence" value="ECO:0007669"/>
    <property type="project" value="TreeGrafter"/>
</dbReference>
<evidence type="ECO:0000313" key="2">
    <source>
        <dbReference type="EMBL" id="KAH9369713.1"/>
    </source>
</evidence>
<protein>
    <recommendedName>
        <fullName evidence="1">BPL/LPL catalytic domain-containing protein</fullName>
    </recommendedName>
</protein>
<dbReference type="Proteomes" id="UP000821853">
    <property type="component" value="Chromosome 3"/>
</dbReference>
<dbReference type="OrthoDB" id="19908at2759"/>
<dbReference type="EMBL" id="JABSTR010000005">
    <property type="protein sequence ID" value="KAH9369713.1"/>
    <property type="molecule type" value="Genomic_DNA"/>
</dbReference>
<dbReference type="PROSITE" id="PS51733">
    <property type="entry name" value="BPL_LPL_CATALYTIC"/>
    <property type="match status" value="1"/>
</dbReference>
<dbReference type="PANTHER" id="PTHR10993:SF7">
    <property type="entry name" value="LIPOYLTRANSFERASE 2, MITOCHONDRIAL-RELATED"/>
    <property type="match status" value="1"/>
</dbReference>
<dbReference type="InterPro" id="IPR004143">
    <property type="entry name" value="BPL_LPL_catalytic"/>
</dbReference>
<feature type="domain" description="BPL/LPL catalytic" evidence="1">
    <location>
        <begin position="1"/>
        <end position="110"/>
    </location>
</feature>
<dbReference type="Pfam" id="PF21948">
    <property type="entry name" value="LplA-B_cat"/>
    <property type="match status" value="1"/>
</dbReference>
<dbReference type="OMA" id="EIRHEYQ"/>
<proteinExistence type="predicted"/>
<accession>A0A9J6G4V0</accession>
<dbReference type="AlphaFoldDB" id="A0A9J6G4V0"/>
<gene>
    <name evidence="2" type="ORF">HPB48_007680</name>
</gene>
<comment type="caution">
    <text evidence="2">The sequence shown here is derived from an EMBL/GenBank/DDBJ whole genome shotgun (WGS) entry which is preliminary data.</text>
</comment>
<reference evidence="2 3" key="1">
    <citation type="journal article" date="2020" name="Cell">
        <title>Large-Scale Comparative Analyses of Tick Genomes Elucidate Their Genetic Diversity and Vector Capacities.</title>
        <authorList>
            <consortium name="Tick Genome and Microbiome Consortium (TIGMIC)"/>
            <person name="Jia N."/>
            <person name="Wang J."/>
            <person name="Shi W."/>
            <person name="Du L."/>
            <person name="Sun Y."/>
            <person name="Zhan W."/>
            <person name="Jiang J.F."/>
            <person name="Wang Q."/>
            <person name="Zhang B."/>
            <person name="Ji P."/>
            <person name="Bell-Sakyi L."/>
            <person name="Cui X.M."/>
            <person name="Yuan T.T."/>
            <person name="Jiang B.G."/>
            <person name="Yang W.F."/>
            <person name="Lam T.T."/>
            <person name="Chang Q.C."/>
            <person name="Ding S.J."/>
            <person name="Wang X.J."/>
            <person name="Zhu J.G."/>
            <person name="Ruan X.D."/>
            <person name="Zhao L."/>
            <person name="Wei J.T."/>
            <person name="Ye R.Z."/>
            <person name="Que T.C."/>
            <person name="Du C.H."/>
            <person name="Zhou Y.H."/>
            <person name="Cheng J.X."/>
            <person name="Dai P.F."/>
            <person name="Guo W.B."/>
            <person name="Han X.H."/>
            <person name="Huang E.J."/>
            <person name="Li L.F."/>
            <person name="Wei W."/>
            <person name="Gao Y.C."/>
            <person name="Liu J.Z."/>
            <person name="Shao H.Z."/>
            <person name="Wang X."/>
            <person name="Wang C.C."/>
            <person name="Yang T.C."/>
            <person name="Huo Q.B."/>
            <person name="Li W."/>
            <person name="Chen H.Y."/>
            <person name="Chen S.E."/>
            <person name="Zhou L.G."/>
            <person name="Ni X.B."/>
            <person name="Tian J.H."/>
            <person name="Sheng Y."/>
            <person name="Liu T."/>
            <person name="Pan Y.S."/>
            <person name="Xia L.Y."/>
            <person name="Li J."/>
            <person name="Zhao F."/>
            <person name="Cao W.C."/>
        </authorList>
    </citation>
    <scope>NUCLEOTIDE SEQUENCE [LARGE SCALE GENOMIC DNA]</scope>
    <source>
        <strain evidence="2">HaeL-2018</strain>
    </source>
</reference>
<dbReference type="SUPFAM" id="SSF55681">
    <property type="entry name" value="Class II aaRS and biotin synthetases"/>
    <property type="match status" value="1"/>
</dbReference>
<organism evidence="2 3">
    <name type="scientific">Haemaphysalis longicornis</name>
    <name type="common">Bush tick</name>
    <dbReference type="NCBI Taxonomy" id="44386"/>
    <lineage>
        <taxon>Eukaryota</taxon>
        <taxon>Metazoa</taxon>
        <taxon>Ecdysozoa</taxon>
        <taxon>Arthropoda</taxon>
        <taxon>Chelicerata</taxon>
        <taxon>Arachnida</taxon>
        <taxon>Acari</taxon>
        <taxon>Parasitiformes</taxon>
        <taxon>Ixodida</taxon>
        <taxon>Ixodoidea</taxon>
        <taxon>Ixodidae</taxon>
        <taxon>Haemaphysalinae</taxon>
        <taxon>Haemaphysalis</taxon>
    </lineage>
</organism>
<sequence length="113" mass="12579">MRRYVCSLEKMIIDVCARFQLEAKTTEHTGVWIGDNKIAAIGVHGSRYVTTHGIAINCNSDLSWFDHIVPCGIEHKGVTSLTRELGRVVTVDDAYPALVAAFEQQFDCTAHEE</sequence>
<dbReference type="Gene3D" id="3.30.930.10">
    <property type="entry name" value="Bira Bifunctional Protein, Domain 2"/>
    <property type="match status" value="1"/>
</dbReference>